<reference evidence="4" key="1">
    <citation type="journal article" date="2015" name="Proc. Natl. Acad. Sci. U.S.A.">
        <title>Networks of energetic and metabolic interactions define dynamics in microbial communities.</title>
        <authorList>
            <person name="Embree M."/>
            <person name="Liu J.K."/>
            <person name="Al-Bassam M.M."/>
            <person name="Zengler K."/>
        </authorList>
    </citation>
    <scope>NUCLEOTIDE SEQUENCE</scope>
</reference>
<dbReference type="EC" id="2.4.2.22" evidence="4"/>
<feature type="domain" description="Phosphoribosyltransferase" evidence="3">
    <location>
        <begin position="16"/>
        <end position="147"/>
    </location>
</feature>
<dbReference type="InterPro" id="IPR029057">
    <property type="entry name" value="PRTase-like"/>
</dbReference>
<dbReference type="Gene3D" id="3.40.50.2020">
    <property type="match status" value="1"/>
</dbReference>
<evidence type="ECO:0000256" key="2">
    <source>
        <dbReference type="ARBA" id="ARBA00022679"/>
    </source>
</evidence>
<dbReference type="CDD" id="cd06223">
    <property type="entry name" value="PRTases_typeI"/>
    <property type="match status" value="1"/>
</dbReference>
<dbReference type="EMBL" id="LNQE01000349">
    <property type="protein sequence ID" value="KUG27227.1"/>
    <property type="molecule type" value="Genomic_DNA"/>
</dbReference>
<keyword evidence="2 4" id="KW-0808">Transferase</keyword>
<keyword evidence="1 4" id="KW-0328">Glycosyltransferase</keyword>
<proteinExistence type="predicted"/>
<name>A0A0W8G224_9ZZZZ</name>
<dbReference type="GO" id="GO:0000310">
    <property type="term" value="F:xanthine phosphoribosyltransferase activity"/>
    <property type="evidence" value="ECO:0007669"/>
    <property type="project" value="UniProtKB-EC"/>
</dbReference>
<dbReference type="AlphaFoldDB" id="A0A0W8G224"/>
<evidence type="ECO:0000259" key="3">
    <source>
        <dbReference type="Pfam" id="PF00156"/>
    </source>
</evidence>
<gene>
    <name evidence="4" type="ORF">ASZ90_002927</name>
</gene>
<evidence type="ECO:0000256" key="1">
    <source>
        <dbReference type="ARBA" id="ARBA00022676"/>
    </source>
</evidence>
<evidence type="ECO:0000313" key="4">
    <source>
        <dbReference type="EMBL" id="KUG27227.1"/>
    </source>
</evidence>
<sequence>MPAPIPCEYISWNAANALARKLADTVCASGFDPEIVVGVARGGWPPARIVSDWLGRPRLLSIRLEHYQGIDHGVEAAVRHGLPENVAGKRVLIVDDVNDTGVTLSVAKAYVQNEGAPAEVRVGVLHHKITAKFKPDYAATRMRTWRWVFYPWSVIESLVSLFGKIENLPGTPEAVRRRLQEENRISVPLAEIRQALAMFREMRGLGEIHPR</sequence>
<accession>A0A0W8G224</accession>
<dbReference type="Pfam" id="PF00156">
    <property type="entry name" value="Pribosyltran"/>
    <property type="match status" value="1"/>
</dbReference>
<dbReference type="PANTHER" id="PTHR43363:SF1">
    <property type="entry name" value="HYPOXANTHINE-GUANINE PHOSPHORIBOSYLTRANSFERASE"/>
    <property type="match status" value="1"/>
</dbReference>
<protein>
    <submittedName>
        <fullName evidence="4">Xanthine-guanine phosphoribosyltransferase</fullName>
        <ecNumber evidence="4">2.4.2.22</ecNumber>
    </submittedName>
</protein>
<dbReference type="InterPro" id="IPR000836">
    <property type="entry name" value="PRTase_dom"/>
</dbReference>
<dbReference type="SUPFAM" id="SSF53271">
    <property type="entry name" value="PRTase-like"/>
    <property type="match status" value="1"/>
</dbReference>
<organism evidence="4">
    <name type="scientific">hydrocarbon metagenome</name>
    <dbReference type="NCBI Taxonomy" id="938273"/>
    <lineage>
        <taxon>unclassified sequences</taxon>
        <taxon>metagenomes</taxon>
        <taxon>ecological metagenomes</taxon>
    </lineage>
</organism>
<comment type="caution">
    <text evidence="4">The sequence shown here is derived from an EMBL/GenBank/DDBJ whole genome shotgun (WGS) entry which is preliminary data.</text>
</comment>
<dbReference type="PANTHER" id="PTHR43363">
    <property type="entry name" value="HYPOXANTHINE PHOSPHORIBOSYLTRANSFERASE"/>
    <property type="match status" value="1"/>
</dbReference>